<feature type="modified residue" description="FMN phosphoryl threonine" evidence="6">
    <location>
        <position position="160"/>
    </location>
</feature>
<dbReference type="GO" id="GO:0005886">
    <property type="term" value="C:plasma membrane"/>
    <property type="evidence" value="ECO:0007669"/>
    <property type="project" value="UniProtKB-SubCell"/>
</dbReference>
<keyword evidence="6" id="KW-1278">Translocase</keyword>
<evidence type="ECO:0000256" key="4">
    <source>
        <dbReference type="ARBA" id="ARBA00022643"/>
    </source>
</evidence>
<dbReference type="InterPro" id="IPR007329">
    <property type="entry name" value="FMN-bd"/>
</dbReference>
<dbReference type="Pfam" id="PF04205">
    <property type="entry name" value="FMN_bind"/>
    <property type="match status" value="1"/>
</dbReference>
<keyword evidence="4 6" id="KW-0288">FMN</keyword>
<comment type="function">
    <text evidence="6">Part of a membrane-bound complex that couples electron transfer with translocation of ions across the membrane.</text>
</comment>
<evidence type="ECO:0000256" key="3">
    <source>
        <dbReference type="ARBA" id="ARBA00022630"/>
    </source>
</evidence>
<name>A0A2Z6AVX3_9BACT</name>
<feature type="domain" description="FMN-binding" evidence="7">
    <location>
        <begin position="91"/>
        <end position="177"/>
    </location>
</feature>
<keyword evidence="2 6" id="KW-0597">Phosphoprotein</keyword>
<evidence type="ECO:0000256" key="6">
    <source>
        <dbReference type="HAMAP-Rule" id="MF_00479"/>
    </source>
</evidence>
<evidence type="ECO:0000256" key="2">
    <source>
        <dbReference type="ARBA" id="ARBA00022553"/>
    </source>
</evidence>
<sequence>MKEILHMIVVLSLICGVSGFSLATLKQATRERIEGQVLTYVQGPALLAVVGEHDNDPIAERKVLGDDKQFVFPVIRDGELVGVALETFAPGYSGNIGVMVGFNLADDTLMGIGVTTQTETPGLGTRVMEPSFTGQFAAHSLGGLALKAQGGDIDGVSGATFSSVGTANAVANAAKVYESLKPAIIKAFKG</sequence>
<keyword evidence="1 6" id="KW-0813">Transport</keyword>
<evidence type="ECO:0000313" key="9">
    <source>
        <dbReference type="Proteomes" id="UP000269883"/>
    </source>
</evidence>
<keyword evidence="3 6" id="KW-0285">Flavoprotein</keyword>
<dbReference type="KEGG" id="dfl:DFE_0655"/>
<organism evidence="8 9">
    <name type="scientific">Desulfovibrio ferrophilus</name>
    <dbReference type="NCBI Taxonomy" id="241368"/>
    <lineage>
        <taxon>Bacteria</taxon>
        <taxon>Pseudomonadati</taxon>
        <taxon>Thermodesulfobacteriota</taxon>
        <taxon>Desulfovibrionia</taxon>
        <taxon>Desulfovibrionales</taxon>
        <taxon>Desulfovibrionaceae</taxon>
        <taxon>Desulfovibrio</taxon>
    </lineage>
</organism>
<dbReference type="GO" id="GO:0009055">
    <property type="term" value="F:electron transfer activity"/>
    <property type="evidence" value="ECO:0007669"/>
    <property type="project" value="InterPro"/>
</dbReference>
<evidence type="ECO:0000256" key="5">
    <source>
        <dbReference type="ARBA" id="ARBA00022982"/>
    </source>
</evidence>
<dbReference type="HAMAP" id="MF_00479">
    <property type="entry name" value="RsxG_RnfG"/>
    <property type="match status" value="1"/>
</dbReference>
<dbReference type="GO" id="GO:0010181">
    <property type="term" value="F:FMN binding"/>
    <property type="evidence" value="ECO:0007669"/>
    <property type="project" value="InterPro"/>
</dbReference>
<keyword evidence="5 6" id="KW-0249">Electron transport</keyword>
<proteinExistence type="inferred from homology"/>
<dbReference type="PANTHER" id="PTHR36118">
    <property type="entry name" value="ION-TRANSLOCATING OXIDOREDUCTASE COMPLEX SUBUNIT G"/>
    <property type="match status" value="1"/>
</dbReference>
<evidence type="ECO:0000256" key="1">
    <source>
        <dbReference type="ARBA" id="ARBA00022448"/>
    </source>
</evidence>
<dbReference type="RefSeq" id="WP_126376585.1">
    <property type="nucleotide sequence ID" value="NZ_AP017378.1"/>
</dbReference>
<dbReference type="Proteomes" id="UP000269883">
    <property type="component" value="Chromosome"/>
</dbReference>
<comment type="cofactor">
    <cofactor evidence="6">
        <name>FMN</name>
        <dbReference type="ChEBI" id="CHEBI:58210"/>
    </cofactor>
</comment>
<dbReference type="AlphaFoldDB" id="A0A2Z6AVX3"/>
<keyword evidence="6" id="KW-0812">Transmembrane</keyword>
<dbReference type="SMART" id="SM00900">
    <property type="entry name" value="FMN_bind"/>
    <property type="match status" value="1"/>
</dbReference>
<comment type="similarity">
    <text evidence="6">Belongs to the RnfG family.</text>
</comment>
<dbReference type="PANTHER" id="PTHR36118:SF1">
    <property type="entry name" value="ION-TRANSLOCATING OXIDOREDUCTASE COMPLEX SUBUNIT G"/>
    <property type="match status" value="1"/>
</dbReference>
<dbReference type="GO" id="GO:0022900">
    <property type="term" value="P:electron transport chain"/>
    <property type="evidence" value="ECO:0007669"/>
    <property type="project" value="UniProtKB-UniRule"/>
</dbReference>
<dbReference type="OrthoDB" id="9787579at2"/>
<keyword evidence="6" id="KW-1003">Cell membrane</keyword>
<reference evidence="8 9" key="1">
    <citation type="journal article" date="2018" name="Sci. Adv.">
        <title>Multi-heme cytochromes provide a pathway for survival in energy-limited environments.</title>
        <authorList>
            <person name="Deng X."/>
            <person name="Dohmae N."/>
            <person name="Nealson K.H."/>
            <person name="Hashimoto K."/>
            <person name="Okamoto A."/>
        </authorList>
    </citation>
    <scope>NUCLEOTIDE SEQUENCE [LARGE SCALE GENOMIC DNA]</scope>
    <source>
        <strain evidence="8 9">IS5</strain>
    </source>
</reference>
<keyword evidence="9" id="KW-1185">Reference proteome</keyword>
<evidence type="ECO:0000313" key="8">
    <source>
        <dbReference type="EMBL" id="BBD07381.1"/>
    </source>
</evidence>
<keyword evidence="6" id="KW-0472">Membrane</keyword>
<keyword evidence="6" id="KW-1133">Transmembrane helix</keyword>
<dbReference type="PIRSF" id="PIRSF006091">
    <property type="entry name" value="E_trnsport_RnfG"/>
    <property type="match status" value="1"/>
</dbReference>
<dbReference type="InterPro" id="IPR010209">
    <property type="entry name" value="Ion_transpt_RnfG/RsxG"/>
</dbReference>
<dbReference type="EC" id="7.-.-.-" evidence="6"/>
<accession>A0A2Z6AVX3</accession>
<dbReference type="EMBL" id="AP017378">
    <property type="protein sequence ID" value="BBD07381.1"/>
    <property type="molecule type" value="Genomic_DNA"/>
</dbReference>
<protein>
    <recommendedName>
        <fullName evidence="6">Ion-translocating oxidoreductase complex subunit G</fullName>
        <ecNumber evidence="6">7.-.-.-</ecNumber>
    </recommendedName>
    <alternativeName>
        <fullName evidence="6">Rnf electron transport complex subunit G</fullName>
    </alternativeName>
</protein>
<comment type="subcellular location">
    <subcellularLocation>
        <location evidence="6">Cell membrane</location>
        <topology evidence="6">Single-pass membrane protein</topology>
    </subcellularLocation>
</comment>
<gene>
    <name evidence="6" type="primary">rnfG</name>
    <name evidence="8" type="ORF">DFE_0655</name>
</gene>
<dbReference type="NCBIfam" id="NF045876">
    <property type="entry name" value="RnfG_DVU2794"/>
    <property type="match status" value="1"/>
</dbReference>
<comment type="subunit">
    <text evidence="6">The complex is composed of six subunits: RnfA, RnfB, RnfC, RnfD, RnfE and RnfG.</text>
</comment>
<evidence type="ECO:0000259" key="7">
    <source>
        <dbReference type="SMART" id="SM00900"/>
    </source>
</evidence>